<protein>
    <recommendedName>
        <fullName evidence="2">GP-PDE domain-containing protein</fullName>
    </recommendedName>
</protein>
<keyword evidence="4" id="KW-1185">Reference proteome</keyword>
<dbReference type="EMBL" id="AZEI01000076">
    <property type="protein sequence ID" value="KRL16087.1"/>
    <property type="molecule type" value="Genomic_DNA"/>
</dbReference>
<evidence type="ECO:0000256" key="1">
    <source>
        <dbReference type="SAM" id="Phobius"/>
    </source>
</evidence>
<evidence type="ECO:0000259" key="2">
    <source>
        <dbReference type="PROSITE" id="PS51704"/>
    </source>
</evidence>
<feature type="transmembrane region" description="Helical" evidence="1">
    <location>
        <begin position="92"/>
        <end position="111"/>
    </location>
</feature>
<dbReference type="PANTHER" id="PTHR46211">
    <property type="entry name" value="GLYCEROPHOSPHORYL DIESTER PHOSPHODIESTERASE"/>
    <property type="match status" value="1"/>
</dbReference>
<keyword evidence="1" id="KW-0812">Transmembrane</keyword>
<evidence type="ECO:0000313" key="3">
    <source>
        <dbReference type="EMBL" id="KRL16087.1"/>
    </source>
</evidence>
<name>A0ABR5PD10_9LACO</name>
<dbReference type="Pfam" id="PF03009">
    <property type="entry name" value="GDPD"/>
    <property type="match status" value="1"/>
</dbReference>
<dbReference type="Proteomes" id="UP000051977">
    <property type="component" value="Unassembled WGS sequence"/>
</dbReference>
<feature type="transmembrane region" description="Helical" evidence="1">
    <location>
        <begin position="150"/>
        <end position="174"/>
    </location>
</feature>
<organism evidence="3 4">
    <name type="scientific">Lentilactobacillus rapi DSM 19907 = JCM 15042</name>
    <dbReference type="NCBI Taxonomy" id="1423795"/>
    <lineage>
        <taxon>Bacteria</taxon>
        <taxon>Bacillati</taxon>
        <taxon>Bacillota</taxon>
        <taxon>Bacilli</taxon>
        <taxon>Lactobacillales</taxon>
        <taxon>Lactobacillaceae</taxon>
        <taxon>Lentilactobacillus</taxon>
    </lineage>
</organism>
<sequence>MTMLKWIQNGLHSSWLLMILLLIFVGMLGSVIFISLPRGFNQLKLTSKKLIGLYLAVIWLAILWLPLGLFGFTNFIKAAIPVSGAMFTWITVNRQVIVISLMILYLLALGLTLRIRKFLVLLLSGDEAGFIRTLKLAWRDGSFGDLVRSWLAILEMVVAVFAIITGITAFNHLISNQTIWFISKGLINFVVPIVELKTMLRLFSSSIHFDWKSGRLWVFGGVSLLLTTVIGAANVNNGRPPRPQTIIVHRGVIDHNGTGNTIAALKKNSRFHFPYVEMDIQETKDHHFICAHDDTVSIPHKRPQEINTLSLKTVKKYHHVELFGDYLKIANRLHQPLIIELKVTNQSDKQMGTRFADQYRAGLQRLPHRVHSIGYAYLRQIKRQLPHTQIGLVTMLNFGDMSKLNVNFYTLEHYTVSNYLIRSADIDQRQIYTWTDNSRLGMFRSAIMGVNGQVTDQAQKLAHLKINLDRDRWVLLLNYLLDYL</sequence>
<feature type="transmembrane region" description="Helical" evidence="1">
    <location>
        <begin position="15"/>
        <end position="38"/>
    </location>
</feature>
<feature type="domain" description="GP-PDE" evidence="2">
    <location>
        <begin position="244"/>
        <end position="465"/>
    </location>
</feature>
<accession>A0ABR5PD10</accession>
<reference evidence="3 4" key="1">
    <citation type="journal article" date="2015" name="Genome Announc.">
        <title>Expanding the biotechnology potential of lactobacilli through comparative genomics of 213 strains and associated genera.</title>
        <authorList>
            <person name="Sun Z."/>
            <person name="Harris H.M."/>
            <person name="McCann A."/>
            <person name="Guo C."/>
            <person name="Argimon S."/>
            <person name="Zhang W."/>
            <person name="Yang X."/>
            <person name="Jeffery I.B."/>
            <person name="Cooney J.C."/>
            <person name="Kagawa T.F."/>
            <person name="Liu W."/>
            <person name="Song Y."/>
            <person name="Salvetti E."/>
            <person name="Wrobel A."/>
            <person name="Rasinkangas P."/>
            <person name="Parkhill J."/>
            <person name="Rea M.C."/>
            <person name="O'Sullivan O."/>
            <person name="Ritari J."/>
            <person name="Douillard F.P."/>
            <person name="Paul Ross R."/>
            <person name="Yang R."/>
            <person name="Briner A.E."/>
            <person name="Felis G.E."/>
            <person name="de Vos W.M."/>
            <person name="Barrangou R."/>
            <person name="Klaenhammer T.R."/>
            <person name="Caufield P.W."/>
            <person name="Cui Y."/>
            <person name="Zhang H."/>
            <person name="O'Toole P.W."/>
        </authorList>
    </citation>
    <scope>NUCLEOTIDE SEQUENCE [LARGE SCALE GENOMIC DNA]</scope>
    <source>
        <strain evidence="3 4">DSM 19907</strain>
    </source>
</reference>
<dbReference type="SUPFAM" id="SSF51695">
    <property type="entry name" value="PLC-like phosphodiesterases"/>
    <property type="match status" value="1"/>
</dbReference>
<dbReference type="PANTHER" id="PTHR46211:SF8">
    <property type="entry name" value="PHOSPHODIESTERASE"/>
    <property type="match status" value="1"/>
</dbReference>
<keyword evidence="1" id="KW-0472">Membrane</keyword>
<dbReference type="PROSITE" id="PS51704">
    <property type="entry name" value="GP_PDE"/>
    <property type="match status" value="1"/>
</dbReference>
<gene>
    <name evidence="3" type="ORF">FD12_GL000559</name>
</gene>
<proteinExistence type="predicted"/>
<dbReference type="InterPro" id="IPR017946">
    <property type="entry name" value="PLC-like_Pdiesterase_TIM-brl"/>
</dbReference>
<feature type="transmembrane region" description="Helical" evidence="1">
    <location>
        <begin position="50"/>
        <end position="72"/>
    </location>
</feature>
<dbReference type="Gene3D" id="3.20.20.190">
    <property type="entry name" value="Phosphatidylinositol (PI) phosphodiesterase"/>
    <property type="match status" value="1"/>
</dbReference>
<dbReference type="InterPro" id="IPR030395">
    <property type="entry name" value="GP_PDE_dom"/>
</dbReference>
<evidence type="ECO:0000313" key="4">
    <source>
        <dbReference type="Proteomes" id="UP000051977"/>
    </source>
</evidence>
<comment type="caution">
    <text evidence="3">The sequence shown here is derived from an EMBL/GenBank/DDBJ whole genome shotgun (WGS) entry which is preliminary data.</text>
</comment>
<keyword evidence="1" id="KW-1133">Transmembrane helix</keyword>
<feature type="transmembrane region" description="Helical" evidence="1">
    <location>
        <begin position="216"/>
        <end position="235"/>
    </location>
</feature>